<organism evidence="2 3">
    <name type="scientific">Penicillium freii</name>
    <dbReference type="NCBI Taxonomy" id="48697"/>
    <lineage>
        <taxon>Eukaryota</taxon>
        <taxon>Fungi</taxon>
        <taxon>Dikarya</taxon>
        <taxon>Ascomycota</taxon>
        <taxon>Pezizomycotina</taxon>
        <taxon>Eurotiomycetes</taxon>
        <taxon>Eurotiomycetidae</taxon>
        <taxon>Eurotiales</taxon>
        <taxon>Aspergillaceae</taxon>
        <taxon>Penicillium</taxon>
    </lineage>
</organism>
<evidence type="ECO:0000313" key="2">
    <source>
        <dbReference type="EMBL" id="KUM60915.1"/>
    </source>
</evidence>
<accession>A0A101MI17</accession>
<protein>
    <submittedName>
        <fullName evidence="2">Uncharacterized protein</fullName>
    </submittedName>
</protein>
<keyword evidence="3" id="KW-1185">Reference proteome</keyword>
<dbReference type="EMBL" id="LLXE01000155">
    <property type="protein sequence ID" value="KUM60915.1"/>
    <property type="molecule type" value="Genomic_DNA"/>
</dbReference>
<dbReference type="AlphaFoldDB" id="A0A101MI17"/>
<feature type="compositionally biased region" description="Basic and acidic residues" evidence="1">
    <location>
        <begin position="14"/>
        <end position="71"/>
    </location>
</feature>
<evidence type="ECO:0000313" key="3">
    <source>
        <dbReference type="Proteomes" id="UP000055045"/>
    </source>
</evidence>
<proteinExistence type="predicted"/>
<evidence type="ECO:0000256" key="1">
    <source>
        <dbReference type="SAM" id="MobiDB-lite"/>
    </source>
</evidence>
<reference evidence="2 3" key="1">
    <citation type="submission" date="2015-10" db="EMBL/GenBank/DDBJ databases">
        <title>Genome sequencing of Penicillium freii.</title>
        <authorList>
            <person name="Nguyen H.D."/>
            <person name="Visagie C.M."/>
            <person name="Seifert K.A."/>
        </authorList>
    </citation>
    <scope>NUCLEOTIDE SEQUENCE [LARGE SCALE GENOMIC DNA]</scope>
    <source>
        <strain evidence="2 3">DAOM 242723</strain>
    </source>
</reference>
<feature type="region of interest" description="Disordered" evidence="1">
    <location>
        <begin position="14"/>
        <end position="93"/>
    </location>
</feature>
<feature type="compositionally biased region" description="Basic residues" evidence="1">
    <location>
        <begin position="72"/>
        <end position="87"/>
    </location>
</feature>
<dbReference type="Proteomes" id="UP000055045">
    <property type="component" value="Unassembled WGS sequence"/>
</dbReference>
<comment type="caution">
    <text evidence="2">The sequence shown here is derived from an EMBL/GenBank/DDBJ whole genome shotgun (WGS) entry which is preliminary data.</text>
</comment>
<sequence length="93" mass="11085">MTWKVEKWTKISKYGRIEREREREREEEQSKGKTRVDRVEGGMGREKRVKSDLAGKKDDIAQRGNGEEGKEKRKKGKKREKREKKKRSVEDPP</sequence>
<gene>
    <name evidence="2" type="ORF">ACN42_g6210</name>
</gene>
<name>A0A101MI17_PENFR</name>